<name>A0A2Z4G6R0_9BACT</name>
<dbReference type="OrthoDB" id="9789181at2"/>
<dbReference type="PANTHER" id="PTHR44591:SF3">
    <property type="entry name" value="RESPONSE REGULATORY DOMAIN-CONTAINING PROTEIN"/>
    <property type="match status" value="1"/>
</dbReference>
<evidence type="ECO:0000256" key="2">
    <source>
        <dbReference type="PROSITE-ProRule" id="PRU00169"/>
    </source>
</evidence>
<gene>
    <name evidence="4" type="ORF">DJ013_01020</name>
</gene>
<dbReference type="AlphaFoldDB" id="A0A2Z4G6R0"/>
<dbReference type="PANTHER" id="PTHR44591">
    <property type="entry name" value="STRESS RESPONSE REGULATOR PROTEIN 1"/>
    <property type="match status" value="1"/>
</dbReference>
<dbReference type="KEGG" id="als:DJ013_01020"/>
<feature type="modified residue" description="4-aspartylphosphate" evidence="2">
    <location>
        <position position="51"/>
    </location>
</feature>
<dbReference type="InterPro" id="IPR001789">
    <property type="entry name" value="Sig_transdc_resp-reg_receiver"/>
</dbReference>
<evidence type="ECO:0000259" key="3">
    <source>
        <dbReference type="PROSITE" id="PS50110"/>
    </source>
</evidence>
<dbReference type="Gene3D" id="3.40.50.2300">
    <property type="match status" value="1"/>
</dbReference>
<dbReference type="InterPro" id="IPR050595">
    <property type="entry name" value="Bact_response_regulator"/>
</dbReference>
<protein>
    <submittedName>
        <fullName evidence="4">Response regulator</fullName>
    </submittedName>
</protein>
<reference evidence="4 5" key="1">
    <citation type="submission" date="2018-05" db="EMBL/GenBank/DDBJ databases">
        <title>Complete genome sequence of Arcticibacterium luteifluviistationis SM1504T, a cytophagaceae bacterium isolated from Arctic surface seawater.</title>
        <authorList>
            <person name="Li Y."/>
            <person name="Qin Q.-L."/>
        </authorList>
    </citation>
    <scope>NUCLEOTIDE SEQUENCE [LARGE SCALE GENOMIC DNA]</scope>
    <source>
        <strain evidence="4 5">SM1504</strain>
    </source>
</reference>
<dbReference type="SMART" id="SM00448">
    <property type="entry name" value="REC"/>
    <property type="match status" value="1"/>
</dbReference>
<dbReference type="EMBL" id="CP029480">
    <property type="protein sequence ID" value="AWV96838.1"/>
    <property type="molecule type" value="Genomic_DNA"/>
</dbReference>
<dbReference type="SUPFAM" id="SSF52172">
    <property type="entry name" value="CheY-like"/>
    <property type="match status" value="1"/>
</dbReference>
<proteinExistence type="predicted"/>
<dbReference type="PROSITE" id="PS50110">
    <property type="entry name" value="RESPONSE_REGULATORY"/>
    <property type="match status" value="1"/>
</dbReference>
<dbReference type="GO" id="GO:0000160">
    <property type="term" value="P:phosphorelay signal transduction system"/>
    <property type="evidence" value="ECO:0007669"/>
    <property type="project" value="InterPro"/>
</dbReference>
<organism evidence="4 5">
    <name type="scientific">Arcticibacterium luteifluviistationis</name>
    <dbReference type="NCBI Taxonomy" id="1784714"/>
    <lineage>
        <taxon>Bacteria</taxon>
        <taxon>Pseudomonadati</taxon>
        <taxon>Bacteroidota</taxon>
        <taxon>Cytophagia</taxon>
        <taxon>Cytophagales</taxon>
        <taxon>Leadbetterellaceae</taxon>
        <taxon>Arcticibacterium</taxon>
    </lineage>
</organism>
<dbReference type="RefSeq" id="WP_111369940.1">
    <property type="nucleotide sequence ID" value="NZ_CP029480.1"/>
</dbReference>
<keyword evidence="5" id="KW-1185">Reference proteome</keyword>
<dbReference type="InterPro" id="IPR011006">
    <property type="entry name" value="CheY-like_superfamily"/>
</dbReference>
<feature type="domain" description="Response regulatory" evidence="3">
    <location>
        <begin position="2"/>
        <end position="117"/>
    </location>
</feature>
<accession>A0A2Z4G6R0</accession>
<keyword evidence="1 2" id="KW-0597">Phosphoprotein</keyword>
<dbReference type="Pfam" id="PF00072">
    <property type="entry name" value="Response_reg"/>
    <property type="match status" value="1"/>
</dbReference>
<evidence type="ECO:0000313" key="5">
    <source>
        <dbReference type="Proteomes" id="UP000249873"/>
    </source>
</evidence>
<sequence length="126" mass="14213">MNILLIEDDILLLKTVEYKLTKNGFDVETCKNGYDATAYLDANTPDLIVTDIMMPFINGLEIVSYVRNILKRDTPIIMLSCAGLEKTVLEAFELGADDFITKPFSPNELIIRINKNLATRKVIKNT</sequence>
<dbReference type="Proteomes" id="UP000249873">
    <property type="component" value="Chromosome"/>
</dbReference>
<evidence type="ECO:0000256" key="1">
    <source>
        <dbReference type="ARBA" id="ARBA00022553"/>
    </source>
</evidence>
<evidence type="ECO:0000313" key="4">
    <source>
        <dbReference type="EMBL" id="AWV96838.1"/>
    </source>
</evidence>